<evidence type="ECO:0000256" key="4">
    <source>
        <dbReference type="ARBA" id="ARBA00022741"/>
    </source>
</evidence>
<keyword evidence="10" id="KW-0479">Metal-binding</keyword>
<dbReference type="Pfam" id="PF08264">
    <property type="entry name" value="Anticodon_1"/>
    <property type="match status" value="1"/>
</dbReference>
<feature type="binding site" evidence="10">
    <location>
        <position position="620"/>
    </location>
    <ligand>
        <name>ATP</name>
        <dbReference type="ChEBI" id="CHEBI:30616"/>
    </ligand>
</feature>
<dbReference type="NCBIfam" id="TIGR00392">
    <property type="entry name" value="ileS"/>
    <property type="match status" value="1"/>
</dbReference>
<dbReference type="CDD" id="cd07960">
    <property type="entry name" value="Anticodon_Ia_Ile_BEm"/>
    <property type="match status" value="1"/>
</dbReference>
<protein>
    <recommendedName>
        <fullName evidence="10">Isoleucine--tRNA ligase</fullName>
        <ecNumber evidence="10">6.1.1.5</ecNumber>
    </recommendedName>
    <alternativeName>
        <fullName evidence="10">Isoleucyl-tRNA synthetase</fullName>
        <shortName evidence="10">IleRS</shortName>
    </alternativeName>
</protein>
<comment type="catalytic activity">
    <reaction evidence="9 10">
        <text>tRNA(Ile) + L-isoleucine + ATP = L-isoleucyl-tRNA(Ile) + AMP + diphosphate</text>
        <dbReference type="Rhea" id="RHEA:11060"/>
        <dbReference type="Rhea" id="RHEA-COMP:9666"/>
        <dbReference type="Rhea" id="RHEA-COMP:9695"/>
        <dbReference type="ChEBI" id="CHEBI:30616"/>
        <dbReference type="ChEBI" id="CHEBI:33019"/>
        <dbReference type="ChEBI" id="CHEBI:58045"/>
        <dbReference type="ChEBI" id="CHEBI:78442"/>
        <dbReference type="ChEBI" id="CHEBI:78528"/>
        <dbReference type="ChEBI" id="CHEBI:456215"/>
        <dbReference type="EC" id="6.1.1.5"/>
    </reaction>
</comment>
<evidence type="ECO:0000256" key="6">
    <source>
        <dbReference type="ARBA" id="ARBA00022917"/>
    </source>
</evidence>
<dbReference type="GO" id="GO:0008270">
    <property type="term" value="F:zinc ion binding"/>
    <property type="evidence" value="ECO:0007669"/>
    <property type="project" value="UniProtKB-UniRule"/>
</dbReference>
<feature type="binding site" evidence="10">
    <location>
        <position position="907"/>
    </location>
    <ligand>
        <name>Zn(2+)</name>
        <dbReference type="ChEBI" id="CHEBI:29105"/>
    </ligand>
</feature>
<proteinExistence type="inferred from homology"/>
<dbReference type="OrthoDB" id="9810365at2"/>
<dbReference type="STRING" id="240015.ACP_0489"/>
<dbReference type="PRINTS" id="PR00984">
    <property type="entry name" value="TRNASYNTHILE"/>
</dbReference>
<name>C1F0Y9_ACIC5</name>
<dbReference type="EMBL" id="CP001472">
    <property type="protein sequence ID" value="ACO32207.1"/>
    <property type="molecule type" value="Genomic_DNA"/>
</dbReference>
<dbReference type="PROSITE" id="PS00178">
    <property type="entry name" value="AA_TRNA_LIGASE_I"/>
    <property type="match status" value="1"/>
</dbReference>
<comment type="cofactor">
    <cofactor evidence="10">
        <name>Zn(2+)</name>
        <dbReference type="ChEBI" id="CHEBI:29105"/>
    </cofactor>
    <text evidence="10">Binds 1 zinc ion per subunit.</text>
</comment>
<dbReference type="SUPFAM" id="SSF52374">
    <property type="entry name" value="Nucleotidylyl transferase"/>
    <property type="match status" value="1"/>
</dbReference>
<evidence type="ECO:0000256" key="8">
    <source>
        <dbReference type="ARBA" id="ARBA00025217"/>
    </source>
</evidence>
<keyword evidence="7 10" id="KW-0030">Aminoacyl-tRNA synthetase</keyword>
<dbReference type="InterPro" id="IPR013155">
    <property type="entry name" value="M/V/L/I-tRNA-synth_anticd-bd"/>
</dbReference>
<dbReference type="FunFam" id="3.40.50.620:FF:000042">
    <property type="entry name" value="Isoleucine--tRNA ligase"/>
    <property type="match status" value="1"/>
</dbReference>
<keyword evidence="3 10" id="KW-0436">Ligase</keyword>
<feature type="binding site" evidence="10">
    <location>
        <position position="910"/>
    </location>
    <ligand>
        <name>Zn(2+)</name>
        <dbReference type="ChEBI" id="CHEBI:29105"/>
    </ligand>
</feature>
<dbReference type="GO" id="GO:0005524">
    <property type="term" value="F:ATP binding"/>
    <property type="evidence" value="ECO:0007669"/>
    <property type="project" value="UniProtKB-UniRule"/>
</dbReference>
<dbReference type="KEGG" id="aca:ACP_0489"/>
<dbReference type="SUPFAM" id="SSF47323">
    <property type="entry name" value="Anticodon-binding domain of a subclass of class I aminoacyl-tRNA synthetases"/>
    <property type="match status" value="1"/>
</dbReference>
<dbReference type="HAMAP" id="MF_02002">
    <property type="entry name" value="Ile_tRNA_synth_type1"/>
    <property type="match status" value="1"/>
</dbReference>
<dbReference type="InterPro" id="IPR009008">
    <property type="entry name" value="Val/Leu/Ile-tRNA-synth_edit"/>
</dbReference>
<reference evidence="13 14" key="1">
    <citation type="journal article" date="2009" name="Appl. Environ. Microbiol.">
        <title>Three genomes from the phylum Acidobacteria provide insight into the lifestyles of these microorganisms in soils.</title>
        <authorList>
            <person name="Ward N.L."/>
            <person name="Challacombe J.F."/>
            <person name="Janssen P.H."/>
            <person name="Henrissat B."/>
            <person name="Coutinho P.M."/>
            <person name="Wu M."/>
            <person name="Xie G."/>
            <person name="Haft D.H."/>
            <person name="Sait M."/>
            <person name="Badger J."/>
            <person name="Barabote R.D."/>
            <person name="Bradley B."/>
            <person name="Brettin T.S."/>
            <person name="Brinkac L.M."/>
            <person name="Bruce D."/>
            <person name="Creasy T."/>
            <person name="Daugherty S.C."/>
            <person name="Davidsen T.M."/>
            <person name="DeBoy R.T."/>
            <person name="Detter J.C."/>
            <person name="Dodson R.J."/>
            <person name="Durkin A.S."/>
            <person name="Ganapathy A."/>
            <person name="Gwinn-Giglio M."/>
            <person name="Han C.S."/>
            <person name="Khouri H."/>
            <person name="Kiss H."/>
            <person name="Kothari S.P."/>
            <person name="Madupu R."/>
            <person name="Nelson K.E."/>
            <person name="Nelson W.C."/>
            <person name="Paulsen I."/>
            <person name="Penn K."/>
            <person name="Ren Q."/>
            <person name="Rosovitz M.J."/>
            <person name="Selengut J.D."/>
            <person name="Shrivastava S."/>
            <person name="Sullivan S.A."/>
            <person name="Tapia R."/>
            <person name="Thompson L.S."/>
            <person name="Watkins K.L."/>
            <person name="Yang Q."/>
            <person name="Yu C."/>
            <person name="Zafar N."/>
            <person name="Zhou L."/>
            <person name="Kuske C.R."/>
        </authorList>
    </citation>
    <scope>NUCLEOTIDE SEQUENCE [LARGE SCALE GENOMIC DNA]</scope>
    <source>
        <strain evidence="14">ATCC 51196 / DSM 11244 / BCRC 80197 / JCM 7670 / NBRC 15755 / NCIMB 13165 / 161</strain>
    </source>
</reference>
<evidence type="ECO:0000259" key="12">
    <source>
        <dbReference type="Pfam" id="PF08264"/>
    </source>
</evidence>
<dbReference type="Proteomes" id="UP000002207">
    <property type="component" value="Chromosome"/>
</dbReference>
<keyword evidence="6 10" id="KW-0648">Protein biosynthesis</keyword>
<feature type="binding site" evidence="10">
    <location>
        <position position="574"/>
    </location>
    <ligand>
        <name>L-isoleucyl-5'-AMP</name>
        <dbReference type="ChEBI" id="CHEBI:178002"/>
    </ligand>
</feature>
<dbReference type="CDD" id="cd00818">
    <property type="entry name" value="IleRS_core"/>
    <property type="match status" value="1"/>
</dbReference>
<keyword evidence="4 10" id="KW-0547">Nucleotide-binding</keyword>
<evidence type="ECO:0000256" key="5">
    <source>
        <dbReference type="ARBA" id="ARBA00022840"/>
    </source>
</evidence>
<evidence type="ECO:0000256" key="3">
    <source>
        <dbReference type="ARBA" id="ARBA00022598"/>
    </source>
</evidence>
<dbReference type="InterPro" id="IPR002300">
    <property type="entry name" value="aa-tRNA-synth_Ia"/>
</dbReference>
<comment type="domain">
    <text evidence="10">IleRS has two distinct active sites: one for aminoacylation and one for editing. The misactivated valine is translocated from the active site to the editing site, which sterically excludes the correctly activated isoleucine. The single editing site contains two valyl binding pockets, one specific for each substrate (Val-AMP or Val-tRNA(Ile)).</text>
</comment>
<evidence type="ECO:0000259" key="11">
    <source>
        <dbReference type="Pfam" id="PF00133"/>
    </source>
</evidence>
<dbReference type="GO" id="GO:0002161">
    <property type="term" value="F:aminoacyl-tRNA deacylase activity"/>
    <property type="evidence" value="ECO:0007669"/>
    <property type="project" value="InterPro"/>
</dbReference>
<gene>
    <name evidence="10 13" type="primary">ileS</name>
    <name evidence="13" type="ordered locus">ACP_0489</name>
</gene>
<dbReference type="GO" id="GO:0004822">
    <property type="term" value="F:isoleucine-tRNA ligase activity"/>
    <property type="evidence" value="ECO:0007669"/>
    <property type="project" value="UniProtKB-UniRule"/>
</dbReference>
<comment type="function">
    <text evidence="8 10">Catalyzes the attachment of isoleucine to tRNA(Ile). As IleRS can inadvertently accommodate and process structurally similar amino acids such as valine, to avoid such errors it has two additional distinct tRNA(Ile)-dependent editing activities. One activity is designated as 'pretransfer' editing and involves the hydrolysis of activated Val-AMP. The other activity is designated 'posttransfer' editing and involves deacylation of mischarged Val-tRNA(Ile).</text>
</comment>
<evidence type="ECO:0000256" key="1">
    <source>
        <dbReference type="ARBA" id="ARBA00006887"/>
    </source>
</evidence>
<accession>C1F0Y9</accession>
<dbReference type="Gene3D" id="3.90.740.10">
    <property type="entry name" value="Valyl/Leucyl/Isoleucyl-tRNA synthetase, editing domain"/>
    <property type="match status" value="1"/>
</dbReference>
<dbReference type="InterPro" id="IPR002301">
    <property type="entry name" value="Ile-tRNA-ligase"/>
</dbReference>
<feature type="short sequence motif" description="'KMSKS' region" evidence="10">
    <location>
        <begin position="617"/>
        <end position="621"/>
    </location>
</feature>
<evidence type="ECO:0000313" key="14">
    <source>
        <dbReference type="Proteomes" id="UP000002207"/>
    </source>
</evidence>
<dbReference type="PANTHER" id="PTHR42765:SF1">
    <property type="entry name" value="ISOLEUCINE--TRNA LIGASE, MITOCHONDRIAL"/>
    <property type="match status" value="1"/>
</dbReference>
<dbReference type="PANTHER" id="PTHR42765">
    <property type="entry name" value="SOLEUCYL-TRNA SYNTHETASE"/>
    <property type="match status" value="1"/>
</dbReference>
<keyword evidence="14" id="KW-1185">Reference proteome</keyword>
<dbReference type="GO" id="GO:0005829">
    <property type="term" value="C:cytosol"/>
    <property type="evidence" value="ECO:0007669"/>
    <property type="project" value="TreeGrafter"/>
</dbReference>
<sequence>MSSAPELKATLTLPQTDFPMKANLPQNEPLRLQAWQSSGLYEQIRAARAGRPRYVLHDGPPYANGPIHLGHALNKCLKDFIVKSKTMAGFDSPYVPGFDCHGLPIEIKVDEQLGRKKLSMPPAEFLSACRAYAQKYIDLQTSQFVRLGVFGRWDRPYSTMSREYEASILETFYQFFEQGFVYKGLKPVYWCIHDRTALADAEIEYEMHTSPSVYVRYTLTSAPESIDAALAGRTVHTIIWTTTPWTLPASLAVAFHPDFTYVALEQDGHVYIVAEALAAAVREACKLQSAVEIARFAGAKLERTTYQHPFLDRSILGVLADYVTTEQGTGAVHTAPAHGADDFHTGTRYQLDQTCNVDNEGRLRNGLPEYEGKTVFQANEPIIELLTARGVLMGRNDIYHSYPHCWRCHKPVIFRATEQWFINIDTPMQTAGGKPTVFRQRALEEIRNSIRWDPAWGEERIANMIATRPDWCISRQRVWGVPIAVFLCNKCHEPLQNPAVNRAIVDLFAKEGAEIWHQREAAGLLPAGTACACGSSDFRKENDILDVWFDSGASWKAVLDAEPGLESPADLYFEGGDQYRGWFHTSLLTSVGIGAQHASPYRMVGTAGWTLDEQGRAMSKSLNNGVDPVDIANRMGAEIVRLWVASVDFREDVRGSENLMQRVAENYRKLRNTFRFLLGNLHEFNPATDSVPEANLLPLDRYMLQRMRELTEKLRGWYDAFQFHRVYHDVIEFCVVDLSAVYLDVLKDRMYTFAPKSEARRSAQTVIYTIAHALARLVAPILSFTADEVWQYLPQVAGHLPSVHLAEFPTPEEIAVTADPALLADWSTLFAVREEAMKSLEEARKEKRIGKGLEARLRIEADASVFALLTKYSAGLKEFFNVSQVEIAARTAEGFTPEALPADGSKCNRCWNYRTDVTDFLTWQGVCGRCQDALQQMGYGVHA</sequence>
<evidence type="ECO:0000256" key="10">
    <source>
        <dbReference type="HAMAP-Rule" id="MF_02002"/>
    </source>
</evidence>
<dbReference type="RefSeq" id="WP_012680880.1">
    <property type="nucleotide sequence ID" value="NC_012483.1"/>
</dbReference>
<dbReference type="FunCoup" id="C1F0Y9">
    <property type="interactions" value="516"/>
</dbReference>
<dbReference type="Gene3D" id="3.40.50.620">
    <property type="entry name" value="HUPs"/>
    <property type="match status" value="2"/>
</dbReference>
<evidence type="ECO:0000256" key="9">
    <source>
        <dbReference type="ARBA" id="ARBA00048359"/>
    </source>
</evidence>
<keyword evidence="10" id="KW-0862">Zinc</keyword>
<evidence type="ECO:0000313" key="13">
    <source>
        <dbReference type="EMBL" id="ACO32207.1"/>
    </source>
</evidence>
<evidence type="ECO:0000256" key="2">
    <source>
        <dbReference type="ARBA" id="ARBA00022490"/>
    </source>
</evidence>
<dbReference type="InterPro" id="IPR014729">
    <property type="entry name" value="Rossmann-like_a/b/a_fold"/>
</dbReference>
<comment type="subunit">
    <text evidence="10">Monomer.</text>
</comment>
<feature type="binding site" evidence="10">
    <location>
        <position position="930"/>
    </location>
    <ligand>
        <name>Zn(2+)</name>
        <dbReference type="ChEBI" id="CHEBI:29105"/>
    </ligand>
</feature>
<dbReference type="InterPro" id="IPR033708">
    <property type="entry name" value="Anticodon_Ile_BEm"/>
</dbReference>
<keyword evidence="5 10" id="KW-0067">ATP-binding</keyword>
<dbReference type="SUPFAM" id="SSF50677">
    <property type="entry name" value="ValRS/IleRS/LeuRS editing domain"/>
    <property type="match status" value="1"/>
</dbReference>
<feature type="short sequence motif" description="'HIGH' region" evidence="10">
    <location>
        <begin position="61"/>
        <end position="71"/>
    </location>
</feature>
<dbReference type="GO" id="GO:0006428">
    <property type="term" value="P:isoleucyl-tRNA aminoacylation"/>
    <property type="evidence" value="ECO:0007669"/>
    <property type="project" value="UniProtKB-UniRule"/>
</dbReference>
<evidence type="ECO:0000256" key="7">
    <source>
        <dbReference type="ARBA" id="ARBA00023146"/>
    </source>
</evidence>
<dbReference type="HOGENOM" id="CLU_001493_7_1_0"/>
<keyword evidence="2 10" id="KW-0963">Cytoplasm</keyword>
<comment type="subcellular location">
    <subcellularLocation>
        <location evidence="10">Cytoplasm</location>
    </subcellularLocation>
</comment>
<dbReference type="EC" id="6.1.1.5" evidence="10"/>
<dbReference type="InterPro" id="IPR050081">
    <property type="entry name" value="Ile-tRNA_ligase"/>
</dbReference>
<dbReference type="eggNOG" id="COG0060">
    <property type="taxonomic scope" value="Bacteria"/>
</dbReference>
<feature type="domain" description="Methionyl/Valyl/Leucyl/Isoleucyl-tRNA synthetase anticodon-binding" evidence="12">
    <location>
        <begin position="700"/>
        <end position="857"/>
    </location>
</feature>
<feature type="domain" description="Aminoacyl-tRNA synthetase class Ia" evidence="11">
    <location>
        <begin position="32"/>
        <end position="654"/>
    </location>
</feature>
<dbReference type="InterPro" id="IPR009080">
    <property type="entry name" value="tRNAsynth_Ia_anticodon-bd"/>
</dbReference>
<dbReference type="Pfam" id="PF00133">
    <property type="entry name" value="tRNA-synt_1"/>
    <property type="match status" value="1"/>
</dbReference>
<dbReference type="Gene3D" id="1.10.730.20">
    <property type="match status" value="1"/>
</dbReference>
<feature type="binding site" evidence="10">
    <location>
        <position position="927"/>
    </location>
    <ligand>
        <name>Zn(2+)</name>
        <dbReference type="ChEBI" id="CHEBI:29105"/>
    </ligand>
</feature>
<dbReference type="InterPro" id="IPR023585">
    <property type="entry name" value="Ile-tRNA-ligase_type1"/>
</dbReference>
<organism evidence="13 14">
    <name type="scientific">Acidobacterium capsulatum (strain ATCC 51196 / DSM 11244 / BCRC 80197 / JCM 7670 / NBRC 15755 / NCIMB 13165 / 161)</name>
    <dbReference type="NCBI Taxonomy" id="240015"/>
    <lineage>
        <taxon>Bacteria</taxon>
        <taxon>Pseudomonadati</taxon>
        <taxon>Acidobacteriota</taxon>
        <taxon>Terriglobia</taxon>
        <taxon>Terriglobales</taxon>
        <taxon>Acidobacteriaceae</taxon>
        <taxon>Acidobacterium</taxon>
    </lineage>
</organism>
<dbReference type="InterPro" id="IPR001412">
    <property type="entry name" value="aa-tRNA-synth_I_CS"/>
</dbReference>
<comment type="similarity">
    <text evidence="1 10">Belongs to the class-I aminoacyl-tRNA synthetase family. IleS type 1 subfamily.</text>
</comment>
<dbReference type="InParanoid" id="C1F0Y9"/>
<dbReference type="AlphaFoldDB" id="C1F0Y9"/>
<dbReference type="GO" id="GO:0000049">
    <property type="term" value="F:tRNA binding"/>
    <property type="evidence" value="ECO:0007669"/>
    <property type="project" value="InterPro"/>
</dbReference>